<dbReference type="Gene3D" id="1.10.287.470">
    <property type="entry name" value="Helix hairpin bin"/>
    <property type="match status" value="1"/>
</dbReference>
<dbReference type="InterPro" id="IPR006143">
    <property type="entry name" value="RND_pump_MFP"/>
</dbReference>
<dbReference type="InterPro" id="IPR058625">
    <property type="entry name" value="MdtA-like_BSH"/>
</dbReference>
<evidence type="ECO:0000259" key="3">
    <source>
        <dbReference type="Pfam" id="PF25917"/>
    </source>
</evidence>
<dbReference type="Pfam" id="PF25917">
    <property type="entry name" value="BSH_RND"/>
    <property type="match status" value="1"/>
</dbReference>
<dbReference type="Pfam" id="PF25954">
    <property type="entry name" value="Beta-barrel_RND_2"/>
    <property type="match status" value="1"/>
</dbReference>
<sequence length="359" mass="38688">MKNIYKLTFLIVTLSLSSCGNEDKTAVVDTAAPIAVTINKVTTNGNNPFLTVSGKIQASNSANLSTRIMGFVNKIYVNVGDKVNKGQLLLTVNNTELQAKLAQVNASITEANAAYNNAEKDYNRFINLFAESSVSQKEMDDMTANFEMAKARLEAANQIKNEVNAQFAYTNIKAPFTGVVTNKFIKEGDLASPGVPLIAVESIGKFEVNAMVPENEISQIKSGVEVAVNVKSIKETITGTVTEVSSSAKNTGGQYLVKIALDKTDKHILSGMFVTVQFPVEKTKAKNNTVLVSTGALVHNGQLTGIYTISQSNTAVLRWLRLGRTFGDQVEVLSGLNADESYIVSADGRLYNGVKISIK</sequence>
<dbReference type="PANTHER" id="PTHR30469">
    <property type="entry name" value="MULTIDRUG RESISTANCE PROTEIN MDTA"/>
    <property type="match status" value="1"/>
</dbReference>
<dbReference type="AlphaFoldDB" id="A0A3B0QXZ7"/>
<dbReference type="Pfam" id="PF25876">
    <property type="entry name" value="HH_MFP_RND"/>
    <property type="match status" value="1"/>
</dbReference>
<dbReference type="PROSITE" id="PS51257">
    <property type="entry name" value="PROKAR_LIPOPROTEIN"/>
    <property type="match status" value="1"/>
</dbReference>
<dbReference type="Gene3D" id="2.40.50.100">
    <property type="match status" value="1"/>
</dbReference>
<dbReference type="InterPro" id="IPR058624">
    <property type="entry name" value="MdtA-like_HH"/>
</dbReference>
<organism evidence="5">
    <name type="scientific">hydrothermal vent metagenome</name>
    <dbReference type="NCBI Taxonomy" id="652676"/>
    <lineage>
        <taxon>unclassified sequences</taxon>
        <taxon>metagenomes</taxon>
        <taxon>ecological metagenomes</taxon>
    </lineage>
</organism>
<evidence type="ECO:0000313" key="5">
    <source>
        <dbReference type="EMBL" id="VAV84951.1"/>
    </source>
</evidence>
<evidence type="ECO:0000259" key="2">
    <source>
        <dbReference type="Pfam" id="PF25876"/>
    </source>
</evidence>
<gene>
    <name evidence="5" type="ORF">MNBD_BACTEROID02-1555</name>
</gene>
<evidence type="ECO:0000256" key="1">
    <source>
        <dbReference type="SAM" id="Coils"/>
    </source>
</evidence>
<accession>A0A3B0QXZ7</accession>
<name>A0A3B0QXZ7_9ZZZZ</name>
<dbReference type="InterPro" id="IPR058792">
    <property type="entry name" value="Beta-barrel_RND_2"/>
</dbReference>
<dbReference type="PANTHER" id="PTHR30469:SF15">
    <property type="entry name" value="HLYD FAMILY OF SECRETION PROTEINS"/>
    <property type="match status" value="1"/>
</dbReference>
<evidence type="ECO:0000259" key="4">
    <source>
        <dbReference type="Pfam" id="PF25954"/>
    </source>
</evidence>
<dbReference type="Gene3D" id="2.40.30.170">
    <property type="match status" value="1"/>
</dbReference>
<dbReference type="EMBL" id="UOEB01000192">
    <property type="protein sequence ID" value="VAV84951.1"/>
    <property type="molecule type" value="Genomic_DNA"/>
</dbReference>
<feature type="domain" description="CusB-like beta-barrel" evidence="4">
    <location>
        <begin position="208"/>
        <end position="278"/>
    </location>
</feature>
<reference evidence="5" key="1">
    <citation type="submission" date="2018-06" db="EMBL/GenBank/DDBJ databases">
        <authorList>
            <person name="Zhirakovskaya E."/>
        </authorList>
    </citation>
    <scope>NUCLEOTIDE SEQUENCE</scope>
</reference>
<protein>
    <submittedName>
        <fullName evidence="5">Probable Co/Zn/Cd efflux system membrane fusion protein</fullName>
    </submittedName>
</protein>
<dbReference type="NCBIfam" id="TIGR01730">
    <property type="entry name" value="RND_mfp"/>
    <property type="match status" value="1"/>
</dbReference>
<proteinExistence type="predicted"/>
<dbReference type="GO" id="GO:1990281">
    <property type="term" value="C:efflux pump complex"/>
    <property type="evidence" value="ECO:0007669"/>
    <property type="project" value="TreeGrafter"/>
</dbReference>
<dbReference type="SUPFAM" id="SSF111369">
    <property type="entry name" value="HlyD-like secretion proteins"/>
    <property type="match status" value="1"/>
</dbReference>
<feature type="domain" description="Multidrug resistance protein MdtA-like barrel-sandwich hybrid" evidence="3">
    <location>
        <begin position="61"/>
        <end position="195"/>
    </location>
</feature>
<dbReference type="Gene3D" id="2.40.420.20">
    <property type="match status" value="1"/>
</dbReference>
<feature type="domain" description="Multidrug resistance protein MdtA-like alpha-helical hairpin" evidence="2">
    <location>
        <begin position="101"/>
        <end position="157"/>
    </location>
</feature>
<dbReference type="GO" id="GO:0015562">
    <property type="term" value="F:efflux transmembrane transporter activity"/>
    <property type="evidence" value="ECO:0007669"/>
    <property type="project" value="TreeGrafter"/>
</dbReference>
<keyword evidence="1" id="KW-0175">Coiled coil</keyword>
<feature type="coiled-coil region" evidence="1">
    <location>
        <begin position="94"/>
        <end position="166"/>
    </location>
</feature>